<dbReference type="GO" id="GO:0016301">
    <property type="term" value="F:kinase activity"/>
    <property type="evidence" value="ECO:0007669"/>
    <property type="project" value="UniProtKB-KW"/>
</dbReference>
<dbReference type="InterPro" id="IPR003018">
    <property type="entry name" value="GAF"/>
</dbReference>
<dbReference type="Pfam" id="PF01590">
    <property type="entry name" value="GAF"/>
    <property type="match status" value="1"/>
</dbReference>
<dbReference type="PANTHER" id="PTHR43102">
    <property type="entry name" value="SLR1143 PROTEIN"/>
    <property type="match status" value="1"/>
</dbReference>
<dbReference type="SUPFAM" id="SSF52172">
    <property type="entry name" value="CheY-like"/>
    <property type="match status" value="1"/>
</dbReference>
<protein>
    <submittedName>
        <fullName evidence="5">GAF domain-containing protein</fullName>
    </submittedName>
</protein>
<proteinExistence type="predicted"/>
<dbReference type="SMART" id="SM00448">
    <property type="entry name" value="REC"/>
    <property type="match status" value="1"/>
</dbReference>
<evidence type="ECO:0000256" key="3">
    <source>
        <dbReference type="PROSITE-ProRule" id="PRU00169"/>
    </source>
</evidence>
<dbReference type="CDD" id="cd00156">
    <property type="entry name" value="REC"/>
    <property type="match status" value="1"/>
</dbReference>
<dbReference type="EMBL" id="CP034345">
    <property type="protein sequence ID" value="QGX96444.1"/>
    <property type="molecule type" value="Genomic_DNA"/>
</dbReference>
<evidence type="ECO:0000256" key="1">
    <source>
        <dbReference type="ARBA" id="ARBA00022679"/>
    </source>
</evidence>
<dbReference type="PANTHER" id="PTHR43102:SF2">
    <property type="entry name" value="GAF DOMAIN-CONTAINING PROTEIN"/>
    <property type="match status" value="1"/>
</dbReference>
<dbReference type="RefSeq" id="WP_157690907.1">
    <property type="nucleotide sequence ID" value="NZ_CP034345.1"/>
</dbReference>
<dbReference type="PROSITE" id="PS50110">
    <property type="entry name" value="RESPONSE_REGULATORY"/>
    <property type="match status" value="1"/>
</dbReference>
<dbReference type="Proteomes" id="UP000428325">
    <property type="component" value="Chromosome"/>
</dbReference>
<dbReference type="Gene3D" id="3.40.50.2300">
    <property type="match status" value="1"/>
</dbReference>
<dbReference type="InterPro" id="IPR001789">
    <property type="entry name" value="Sig_transdc_resp-reg_receiver"/>
</dbReference>
<evidence type="ECO:0000313" key="6">
    <source>
        <dbReference type="Proteomes" id="UP000428325"/>
    </source>
</evidence>
<evidence type="ECO:0000313" key="5">
    <source>
        <dbReference type="EMBL" id="QGX96444.1"/>
    </source>
</evidence>
<comment type="caution">
    <text evidence="3">Lacks conserved residue(s) required for the propagation of feature annotation.</text>
</comment>
<reference evidence="5 6" key="1">
    <citation type="submission" date="2018-12" db="EMBL/GenBank/DDBJ databases">
        <title>Complete genome sequence of Haloplanus rallus MBLA0036.</title>
        <authorList>
            <person name="Nam Y.-d."/>
            <person name="Kang J."/>
            <person name="Chung W.-H."/>
            <person name="Park Y.S."/>
        </authorList>
    </citation>
    <scope>NUCLEOTIDE SEQUENCE [LARGE SCALE GENOMIC DNA]</scope>
    <source>
        <strain evidence="5 6">MBLA0036</strain>
    </source>
</reference>
<accession>A0A6B9FC59</accession>
<dbReference type="SMART" id="SM00065">
    <property type="entry name" value="GAF"/>
    <property type="match status" value="1"/>
</dbReference>
<keyword evidence="1" id="KW-0808">Transferase</keyword>
<dbReference type="Gene3D" id="3.30.450.40">
    <property type="match status" value="1"/>
</dbReference>
<name>A0A6B9FC59_9EURY</name>
<feature type="domain" description="Response regulatory" evidence="4">
    <location>
        <begin position="2"/>
        <end position="115"/>
    </location>
</feature>
<dbReference type="GO" id="GO:0000160">
    <property type="term" value="P:phosphorelay signal transduction system"/>
    <property type="evidence" value="ECO:0007669"/>
    <property type="project" value="InterPro"/>
</dbReference>
<dbReference type="GeneID" id="99244321"/>
<dbReference type="KEGG" id="hra:EI982_17480"/>
<dbReference type="InterPro" id="IPR029016">
    <property type="entry name" value="GAF-like_dom_sf"/>
</dbReference>
<organism evidence="5 6">
    <name type="scientific">Haloplanus rallus</name>
    <dbReference type="NCBI Taxonomy" id="1816183"/>
    <lineage>
        <taxon>Archaea</taxon>
        <taxon>Methanobacteriati</taxon>
        <taxon>Methanobacteriota</taxon>
        <taxon>Stenosarchaea group</taxon>
        <taxon>Halobacteria</taxon>
        <taxon>Halobacteriales</taxon>
        <taxon>Haloferacaceae</taxon>
        <taxon>Haloplanus</taxon>
    </lineage>
</organism>
<dbReference type="AlphaFoldDB" id="A0A6B9FC59"/>
<sequence>MRVLCVDPDTDAGRATGAAIRDAGIDATVCGTLREAREALDDTVDGVVTEYDLPDGTGLELVDAARDVVPDATCVLFTDAVFDDLDTAALGTTVVEYVDKGSPDAHDELVDLLTFSIDNRSQTAYPLPPNEEARLDAIERYVSDPDALDASLERLTTVAAALFDVEAATVGFIEARQERFVACHGTDVDSLDREDTVCTYAILDDGVMVIPDTHDDPRFDTNDALDDAEIRFYAGAPLRTDEGEAIGVFCLFDPEPRTFDAADRELLSTLADEVMANLELRRRLRAATGEGDE</sequence>
<dbReference type="InterPro" id="IPR011006">
    <property type="entry name" value="CheY-like_superfamily"/>
</dbReference>
<gene>
    <name evidence="5" type="ORF">EI982_17480</name>
</gene>
<evidence type="ECO:0000259" key="4">
    <source>
        <dbReference type="PROSITE" id="PS50110"/>
    </source>
</evidence>
<evidence type="ECO:0000256" key="2">
    <source>
        <dbReference type="ARBA" id="ARBA00022777"/>
    </source>
</evidence>
<dbReference type="OrthoDB" id="330337at2157"/>
<keyword evidence="6" id="KW-1185">Reference proteome</keyword>
<dbReference type="SUPFAM" id="SSF55781">
    <property type="entry name" value="GAF domain-like"/>
    <property type="match status" value="1"/>
</dbReference>
<keyword evidence="2" id="KW-0418">Kinase</keyword>